<dbReference type="EMBL" id="JARBHB010000006">
    <property type="protein sequence ID" value="KAJ8880914.1"/>
    <property type="molecule type" value="Genomic_DNA"/>
</dbReference>
<evidence type="ECO:0000313" key="2">
    <source>
        <dbReference type="Proteomes" id="UP001159363"/>
    </source>
</evidence>
<reference evidence="1 2" key="1">
    <citation type="submission" date="2023-02" db="EMBL/GenBank/DDBJ databases">
        <title>LHISI_Scaffold_Assembly.</title>
        <authorList>
            <person name="Stuart O.P."/>
            <person name="Cleave R."/>
            <person name="Magrath M.J.L."/>
            <person name="Mikheyev A.S."/>
        </authorList>
    </citation>
    <scope>NUCLEOTIDE SEQUENCE [LARGE SCALE GENOMIC DNA]</scope>
    <source>
        <strain evidence="1">Daus_M_001</strain>
        <tissue evidence="1">Leg muscle</tissue>
    </source>
</reference>
<dbReference type="Proteomes" id="UP001159363">
    <property type="component" value="Chromosome 5"/>
</dbReference>
<evidence type="ECO:0000313" key="1">
    <source>
        <dbReference type="EMBL" id="KAJ8880914.1"/>
    </source>
</evidence>
<name>A0ABQ9H9E3_9NEOP</name>
<sequence length="99" mass="11377">MPAWFNIKKSKSCTDDPEHAFEIIETSSQSVSDDILYLIKSGSSTEFNFDKFPCHTHAVCEAGDRSITKSCWCQIHGWVYQKYSSFLIHHAKFLAQTRL</sequence>
<keyword evidence="2" id="KW-1185">Reference proteome</keyword>
<accession>A0ABQ9H9E3</accession>
<gene>
    <name evidence="1" type="ORF">PR048_017387</name>
</gene>
<protein>
    <submittedName>
        <fullName evidence="1">Uncharacterized protein</fullName>
    </submittedName>
</protein>
<organism evidence="1 2">
    <name type="scientific">Dryococelus australis</name>
    <dbReference type="NCBI Taxonomy" id="614101"/>
    <lineage>
        <taxon>Eukaryota</taxon>
        <taxon>Metazoa</taxon>
        <taxon>Ecdysozoa</taxon>
        <taxon>Arthropoda</taxon>
        <taxon>Hexapoda</taxon>
        <taxon>Insecta</taxon>
        <taxon>Pterygota</taxon>
        <taxon>Neoptera</taxon>
        <taxon>Polyneoptera</taxon>
        <taxon>Phasmatodea</taxon>
        <taxon>Verophasmatodea</taxon>
        <taxon>Anareolatae</taxon>
        <taxon>Phasmatidae</taxon>
        <taxon>Eurycanthinae</taxon>
        <taxon>Dryococelus</taxon>
    </lineage>
</organism>
<proteinExistence type="predicted"/>
<comment type="caution">
    <text evidence="1">The sequence shown here is derived from an EMBL/GenBank/DDBJ whole genome shotgun (WGS) entry which is preliminary data.</text>
</comment>